<organism evidence="3 4">
    <name type="scientific">Streptomyces cinereoruber</name>
    <dbReference type="NCBI Taxonomy" id="67260"/>
    <lineage>
        <taxon>Bacteria</taxon>
        <taxon>Bacillati</taxon>
        <taxon>Actinomycetota</taxon>
        <taxon>Actinomycetes</taxon>
        <taxon>Kitasatosporales</taxon>
        <taxon>Streptomycetaceae</taxon>
        <taxon>Streptomyces</taxon>
    </lineage>
</organism>
<sequence>MTAAVPDREFGAQTVGPAGEGPRPPVGDTARPPAGGAPRPSAAPQAAEVARTALDWVYDHLPCFALPEDVLAPDVLVDRTWKPLGELAQLGDGIRRHTTSGPARRRAAELLEFAWGQTRRGSLLLEQLRAEPMSTYPLEIYAAFRSAGFRHPAFEELARTLARTRSWAHTEQDPTRRLGILNAEHRTGLPLHAPPLTALHRTWLGSLPEPWMFERSAGYALTHVVFHLTDWGNAPHRMPPRLARYLHHWLPAWLDSCLEEELWDLAGELLAVAAGLPTPVPARTVEPAWARLAAAQDAAGGLCEVGPSRRGDTVEPGFAHCYHSTLVAAYAATLTTARLYGVPPVSLTATVLPGPETAPPGDAP</sequence>
<feature type="compositionally biased region" description="Basic and acidic residues" evidence="1">
    <location>
        <begin position="1"/>
        <end position="10"/>
    </location>
</feature>
<name>A0AAV4KHK2_9ACTN</name>
<dbReference type="AlphaFoldDB" id="A0AAV4KHK2"/>
<dbReference type="EMBL" id="BMSJ01000003">
    <property type="protein sequence ID" value="GGR19057.1"/>
    <property type="molecule type" value="Genomic_DNA"/>
</dbReference>
<feature type="domain" description="DUF6895" evidence="2">
    <location>
        <begin position="51"/>
        <end position="333"/>
    </location>
</feature>
<protein>
    <recommendedName>
        <fullName evidence="2">DUF6895 domain-containing protein</fullName>
    </recommendedName>
</protein>
<accession>A0AAV4KHK2</accession>
<dbReference type="GeneID" id="95452579"/>
<dbReference type="Proteomes" id="UP000642014">
    <property type="component" value="Unassembled WGS sequence"/>
</dbReference>
<reference evidence="3 4" key="1">
    <citation type="journal article" date="2014" name="Int. J. Syst. Evol. Microbiol.">
        <title>Complete genome sequence of Corynebacterium casei LMG S-19264T (=DSM 44701T), isolated from a smear-ripened cheese.</title>
        <authorList>
            <consortium name="US DOE Joint Genome Institute (JGI-PGF)"/>
            <person name="Walter F."/>
            <person name="Albersmeier A."/>
            <person name="Kalinowski J."/>
            <person name="Ruckert C."/>
        </authorList>
    </citation>
    <scope>NUCLEOTIDE SEQUENCE [LARGE SCALE GENOMIC DNA]</scope>
    <source>
        <strain evidence="3 4">JCM 4205</strain>
    </source>
</reference>
<evidence type="ECO:0000313" key="3">
    <source>
        <dbReference type="EMBL" id="GGR19057.1"/>
    </source>
</evidence>
<dbReference type="RefSeq" id="WP_183953294.1">
    <property type="nucleotide sequence ID" value="NZ_BMSJ01000003.1"/>
</dbReference>
<evidence type="ECO:0000259" key="2">
    <source>
        <dbReference type="Pfam" id="PF21836"/>
    </source>
</evidence>
<feature type="compositionally biased region" description="Low complexity" evidence="1">
    <location>
        <begin position="30"/>
        <end position="45"/>
    </location>
</feature>
<proteinExistence type="predicted"/>
<comment type="caution">
    <text evidence="3">The sequence shown here is derived from an EMBL/GenBank/DDBJ whole genome shotgun (WGS) entry which is preliminary data.</text>
</comment>
<evidence type="ECO:0000313" key="4">
    <source>
        <dbReference type="Proteomes" id="UP000642014"/>
    </source>
</evidence>
<dbReference type="Pfam" id="PF21836">
    <property type="entry name" value="DUF6895"/>
    <property type="match status" value="1"/>
</dbReference>
<feature type="region of interest" description="Disordered" evidence="1">
    <location>
        <begin position="1"/>
        <end position="45"/>
    </location>
</feature>
<dbReference type="InterPro" id="IPR054190">
    <property type="entry name" value="DUF6895"/>
</dbReference>
<gene>
    <name evidence="3" type="ORF">GCM10010497_21450</name>
</gene>
<evidence type="ECO:0000256" key="1">
    <source>
        <dbReference type="SAM" id="MobiDB-lite"/>
    </source>
</evidence>